<accession>A0A7S2IZH4</accession>
<feature type="region of interest" description="Disordered" evidence="1">
    <location>
        <begin position="137"/>
        <end position="164"/>
    </location>
</feature>
<gene>
    <name evidence="2" type="ORF">AAND1436_LOCUS45586</name>
</gene>
<reference evidence="2" key="1">
    <citation type="submission" date="2021-01" db="EMBL/GenBank/DDBJ databases">
        <authorList>
            <person name="Corre E."/>
            <person name="Pelletier E."/>
            <person name="Niang G."/>
            <person name="Scheremetjew M."/>
            <person name="Finn R."/>
            <person name="Kale V."/>
            <person name="Holt S."/>
            <person name="Cochrane G."/>
            <person name="Meng A."/>
            <person name="Brown T."/>
            <person name="Cohen L."/>
        </authorList>
    </citation>
    <scope>NUCLEOTIDE SEQUENCE</scope>
    <source>
        <strain evidence="2">CCMP2222</strain>
    </source>
</reference>
<dbReference type="EMBL" id="HBGQ01095493">
    <property type="protein sequence ID" value="CAD9533548.1"/>
    <property type="molecule type" value="Transcribed_RNA"/>
</dbReference>
<organism evidence="2">
    <name type="scientific">Alexandrium andersonii</name>
    <dbReference type="NCBI Taxonomy" id="327968"/>
    <lineage>
        <taxon>Eukaryota</taxon>
        <taxon>Sar</taxon>
        <taxon>Alveolata</taxon>
        <taxon>Dinophyceae</taxon>
        <taxon>Gonyaulacales</taxon>
        <taxon>Pyrocystaceae</taxon>
        <taxon>Alexandrium</taxon>
    </lineage>
</organism>
<name>A0A7S2IZH4_9DINO</name>
<proteinExistence type="predicted"/>
<evidence type="ECO:0000313" key="2">
    <source>
        <dbReference type="EMBL" id="CAD9533548.1"/>
    </source>
</evidence>
<evidence type="ECO:0000256" key="1">
    <source>
        <dbReference type="SAM" id="MobiDB-lite"/>
    </source>
</evidence>
<dbReference type="AlphaFoldDB" id="A0A7S2IZH4"/>
<protein>
    <submittedName>
        <fullName evidence="2">Uncharacterized protein</fullName>
    </submittedName>
</protein>
<sequence length="184" mass="19845">MGWEKWLKTVAPELVPEPSAKGEEVDTPAFTVPVLVEQAGGIMDFTGGTVTTETVEIMAGPGILQCVEALQVDSKRGPKVLLKSGGSTYVSCSAVPWHAQRRAAPSDYGKGWAGMTTTEQEVIKVLVAKKNAKMREWQEADKAKAGKKKRDISSAMPWDDQGPPSWLSWSAAKRLDEVAGMTAN</sequence>